<reference evidence="1 2" key="1">
    <citation type="submission" date="2018-06" db="EMBL/GenBank/DDBJ databases">
        <title>Whole genome sequencing of Candida tropicalis (genome annotated by CSBL at Korea University).</title>
        <authorList>
            <person name="Ahn J."/>
        </authorList>
    </citation>
    <scope>NUCLEOTIDE SEQUENCE [LARGE SCALE GENOMIC DNA]</scope>
    <source>
        <strain evidence="1 2">ATCC 20962</strain>
    </source>
</reference>
<dbReference type="EMBL" id="QLNQ01000026">
    <property type="protein sequence ID" value="RCK60288.1"/>
    <property type="molecule type" value="Genomic_DNA"/>
</dbReference>
<comment type="caution">
    <text evidence="1">The sequence shown here is derived from an EMBL/GenBank/DDBJ whole genome shotgun (WGS) entry which is preliminary data.</text>
</comment>
<organism evidence="1 2">
    <name type="scientific">Candida viswanathii</name>
    <dbReference type="NCBI Taxonomy" id="5486"/>
    <lineage>
        <taxon>Eukaryota</taxon>
        <taxon>Fungi</taxon>
        <taxon>Dikarya</taxon>
        <taxon>Ascomycota</taxon>
        <taxon>Saccharomycotina</taxon>
        <taxon>Pichiomycetes</taxon>
        <taxon>Debaryomycetaceae</taxon>
        <taxon>Candida/Lodderomyces clade</taxon>
        <taxon>Candida</taxon>
    </lineage>
</organism>
<evidence type="ECO:0000313" key="1">
    <source>
        <dbReference type="EMBL" id="RCK60288.1"/>
    </source>
</evidence>
<evidence type="ECO:0000313" key="2">
    <source>
        <dbReference type="Proteomes" id="UP000253472"/>
    </source>
</evidence>
<accession>A0A367Y388</accession>
<dbReference type="Proteomes" id="UP000253472">
    <property type="component" value="Unassembled WGS sequence"/>
</dbReference>
<proteinExistence type="predicted"/>
<dbReference type="AlphaFoldDB" id="A0A367Y388"/>
<keyword evidence="2" id="KW-1185">Reference proteome</keyword>
<name>A0A367Y388_9ASCO</name>
<gene>
    <name evidence="1" type="ORF">Cantr_08366</name>
</gene>
<protein>
    <submittedName>
        <fullName evidence="1">Uncharacterized protein</fullName>
    </submittedName>
</protein>
<sequence>MSKKSKPNLTIDIDVIQLHQLYYNEVTEEIMNTANGDAYRTLTRTFLRSSSFGNKRLIRGKNETIMHVSKADQDNSVTMALDTISKASPAWPSSTRPLLEQIAGDIAEDGKSLSQR</sequence>